<name>A0ABN0U2N6_9BURK</name>
<reference evidence="3 4" key="1">
    <citation type="journal article" date="2019" name="Int. J. Syst. Evol. Microbiol.">
        <title>The Global Catalogue of Microorganisms (GCM) 10K type strain sequencing project: providing services to taxonomists for standard genome sequencing and annotation.</title>
        <authorList>
            <consortium name="The Broad Institute Genomics Platform"/>
            <consortium name="The Broad Institute Genome Sequencing Center for Infectious Disease"/>
            <person name="Wu L."/>
            <person name="Ma J."/>
        </authorList>
    </citation>
    <scope>NUCLEOTIDE SEQUENCE [LARGE SCALE GENOMIC DNA]</scope>
    <source>
        <strain evidence="3 4">JCM 16240</strain>
    </source>
</reference>
<dbReference type="Proteomes" id="UP001501176">
    <property type="component" value="Unassembled WGS sequence"/>
</dbReference>
<evidence type="ECO:0008006" key="5">
    <source>
        <dbReference type="Google" id="ProtNLM"/>
    </source>
</evidence>
<sequence>MSLRETTLAVGTPDARRLRLHVPDGAPPRDGWPLLVLLDGDWVWPLDPPPEGGASSAVLIPGHGGMRGPVLPRFAGQGVSAPSGPRTQALARRALDFTPPAPDGGHWPDPRRPEWQCGGADAFLDALLGPMLAWASAQAPLDPARLNLYGHSYGGLCALYALVRHPGRFARTICASPSLWWRDGRIGTLLDGLPRALPSGPGAPALHASAPASRVRLTLMAGTDERWYPEPPNPANPRRPADGIPTLPRLEALRRRLSDIPWLDCELECLDGIQHGDALRAGARRAVALAAA</sequence>
<dbReference type="RefSeq" id="WP_343821917.1">
    <property type="nucleotide sequence ID" value="NZ_BAAAFN010000017.1"/>
</dbReference>
<comment type="similarity">
    <text evidence="1">Belongs to the esterase D family.</text>
</comment>
<dbReference type="EMBL" id="BAAAFN010000017">
    <property type="protein sequence ID" value="GAA0236614.1"/>
    <property type="molecule type" value="Genomic_DNA"/>
</dbReference>
<evidence type="ECO:0000313" key="4">
    <source>
        <dbReference type="Proteomes" id="UP001501176"/>
    </source>
</evidence>
<keyword evidence="4" id="KW-1185">Reference proteome</keyword>
<protein>
    <recommendedName>
        <fullName evidence="5">Esterase</fullName>
    </recommendedName>
</protein>
<evidence type="ECO:0000313" key="3">
    <source>
        <dbReference type="EMBL" id="GAA0236614.1"/>
    </source>
</evidence>
<dbReference type="SUPFAM" id="SSF53474">
    <property type="entry name" value="alpha/beta-Hydrolases"/>
    <property type="match status" value="1"/>
</dbReference>
<dbReference type="InterPro" id="IPR000801">
    <property type="entry name" value="Esterase-like"/>
</dbReference>
<comment type="caution">
    <text evidence="3">The sequence shown here is derived from an EMBL/GenBank/DDBJ whole genome shotgun (WGS) entry which is preliminary data.</text>
</comment>
<dbReference type="PANTHER" id="PTHR40841">
    <property type="entry name" value="SIDEROPHORE TRIACETYLFUSARININE C ESTERASE"/>
    <property type="match status" value="1"/>
</dbReference>
<dbReference type="PANTHER" id="PTHR40841:SF2">
    <property type="entry name" value="SIDEROPHORE-DEGRADING ESTERASE (EUROFUNG)"/>
    <property type="match status" value="1"/>
</dbReference>
<evidence type="ECO:0000256" key="2">
    <source>
        <dbReference type="ARBA" id="ARBA00022801"/>
    </source>
</evidence>
<evidence type="ECO:0000256" key="1">
    <source>
        <dbReference type="ARBA" id="ARBA00005622"/>
    </source>
</evidence>
<dbReference type="Pfam" id="PF00756">
    <property type="entry name" value="Esterase"/>
    <property type="match status" value="1"/>
</dbReference>
<dbReference type="InterPro" id="IPR029058">
    <property type="entry name" value="AB_hydrolase_fold"/>
</dbReference>
<dbReference type="Gene3D" id="3.40.50.1820">
    <property type="entry name" value="alpha/beta hydrolase"/>
    <property type="match status" value="1"/>
</dbReference>
<keyword evidence="2" id="KW-0378">Hydrolase</keyword>
<dbReference type="InterPro" id="IPR052558">
    <property type="entry name" value="Siderophore_Hydrolase_D"/>
</dbReference>
<accession>A0ABN0U2N6</accession>
<proteinExistence type="inferred from homology"/>
<gene>
    <name evidence="3" type="ORF">GCM10009125_26910</name>
</gene>
<organism evidence="3 4">
    <name type="scientific">Castellaniella daejeonensis</name>
    <dbReference type="NCBI Taxonomy" id="659013"/>
    <lineage>
        <taxon>Bacteria</taxon>
        <taxon>Pseudomonadati</taxon>
        <taxon>Pseudomonadota</taxon>
        <taxon>Betaproteobacteria</taxon>
        <taxon>Burkholderiales</taxon>
        <taxon>Alcaligenaceae</taxon>
        <taxon>Castellaniella</taxon>
    </lineage>
</organism>